<feature type="transmembrane region" description="Helical" evidence="3">
    <location>
        <begin position="151"/>
        <end position="174"/>
    </location>
</feature>
<evidence type="ECO:0000259" key="4">
    <source>
        <dbReference type="PROSITE" id="PS50887"/>
    </source>
</evidence>
<comment type="catalytic activity">
    <reaction evidence="2">
        <text>2 GTP = 3',3'-c-di-GMP + 2 diphosphate</text>
        <dbReference type="Rhea" id="RHEA:24898"/>
        <dbReference type="ChEBI" id="CHEBI:33019"/>
        <dbReference type="ChEBI" id="CHEBI:37565"/>
        <dbReference type="ChEBI" id="CHEBI:58805"/>
        <dbReference type="EC" id="2.7.7.65"/>
    </reaction>
</comment>
<comment type="caution">
    <text evidence="5">The sequence shown here is derived from an EMBL/GenBank/DDBJ whole genome shotgun (WGS) entry which is preliminary data.</text>
</comment>
<dbReference type="EC" id="2.7.7.65" evidence="1"/>
<feature type="transmembrane region" description="Helical" evidence="3">
    <location>
        <begin position="186"/>
        <end position="210"/>
    </location>
</feature>
<feature type="transmembrane region" description="Helical" evidence="3">
    <location>
        <begin position="36"/>
        <end position="53"/>
    </location>
</feature>
<name>A0ABS8C0K0_9ALTE</name>
<organism evidence="5 6">
    <name type="scientific">Alishewanella maricola</name>
    <dbReference type="NCBI Taxonomy" id="2795740"/>
    <lineage>
        <taxon>Bacteria</taxon>
        <taxon>Pseudomonadati</taxon>
        <taxon>Pseudomonadota</taxon>
        <taxon>Gammaproteobacteria</taxon>
        <taxon>Alteromonadales</taxon>
        <taxon>Alteromonadaceae</taxon>
        <taxon>Alishewanella</taxon>
    </lineage>
</organism>
<evidence type="ECO:0000256" key="1">
    <source>
        <dbReference type="ARBA" id="ARBA00012528"/>
    </source>
</evidence>
<dbReference type="EMBL" id="JAEINI020000001">
    <property type="protein sequence ID" value="MCB5225835.1"/>
    <property type="molecule type" value="Genomic_DNA"/>
</dbReference>
<keyword evidence="3" id="KW-0472">Membrane</keyword>
<feature type="transmembrane region" description="Helical" evidence="3">
    <location>
        <begin position="95"/>
        <end position="112"/>
    </location>
</feature>
<evidence type="ECO:0000313" key="6">
    <source>
        <dbReference type="Proteomes" id="UP000633814"/>
    </source>
</evidence>
<feature type="domain" description="GGDEF" evidence="4">
    <location>
        <begin position="248"/>
        <end position="381"/>
    </location>
</feature>
<keyword evidence="3" id="KW-0812">Transmembrane</keyword>
<dbReference type="SMART" id="SM00267">
    <property type="entry name" value="GGDEF"/>
    <property type="match status" value="1"/>
</dbReference>
<dbReference type="Proteomes" id="UP000633814">
    <property type="component" value="Unassembled WGS sequence"/>
</dbReference>
<dbReference type="RefSeq" id="WP_226749914.1">
    <property type="nucleotide sequence ID" value="NZ_JAEINI020000001.1"/>
</dbReference>
<feature type="transmembrane region" description="Helical" evidence="3">
    <location>
        <begin position="59"/>
        <end position="83"/>
    </location>
</feature>
<feature type="transmembrane region" description="Helical" evidence="3">
    <location>
        <begin position="118"/>
        <end position="139"/>
    </location>
</feature>
<reference evidence="5 6" key="1">
    <citation type="submission" date="2021-10" db="EMBL/GenBank/DDBJ databases">
        <title>Alishewanella koreense sp. nov. isolated from seawater of southwestern coast in South Korea and the proposal for the reclassification of Rheinheimera perlucida and Rheinheimera tuosuensis as Arsukibacterium perlucida and Arsukibacterium tuosuensis.</title>
        <authorList>
            <person name="Kim K.H."/>
            <person name="Ruan W."/>
            <person name="Kim K.R."/>
            <person name="Baek J.H."/>
            <person name="Jeon C.O."/>
        </authorList>
    </citation>
    <scope>NUCLEOTIDE SEQUENCE [LARGE SCALE GENOMIC DNA]</scope>
    <source>
        <strain evidence="5 6">16-MA</strain>
    </source>
</reference>
<evidence type="ECO:0000256" key="2">
    <source>
        <dbReference type="ARBA" id="ARBA00034247"/>
    </source>
</evidence>
<evidence type="ECO:0000256" key="3">
    <source>
        <dbReference type="SAM" id="Phobius"/>
    </source>
</evidence>
<dbReference type="PANTHER" id="PTHR45138:SF9">
    <property type="entry name" value="DIGUANYLATE CYCLASE DGCM-RELATED"/>
    <property type="match status" value="1"/>
</dbReference>
<dbReference type="InterPro" id="IPR050469">
    <property type="entry name" value="Diguanylate_Cyclase"/>
</dbReference>
<dbReference type="CDD" id="cd01949">
    <property type="entry name" value="GGDEF"/>
    <property type="match status" value="1"/>
</dbReference>
<gene>
    <name evidence="5" type="ORF">JAO78_003285</name>
</gene>
<dbReference type="InterPro" id="IPR029787">
    <property type="entry name" value="Nucleotide_cyclase"/>
</dbReference>
<dbReference type="NCBIfam" id="TIGR00254">
    <property type="entry name" value="GGDEF"/>
    <property type="match status" value="1"/>
</dbReference>
<accession>A0ABS8C0K0</accession>
<dbReference type="Pfam" id="PF00990">
    <property type="entry name" value="GGDEF"/>
    <property type="match status" value="1"/>
</dbReference>
<dbReference type="PROSITE" id="PS50887">
    <property type="entry name" value="GGDEF"/>
    <property type="match status" value="1"/>
</dbReference>
<keyword evidence="6" id="KW-1185">Reference proteome</keyword>
<dbReference type="InterPro" id="IPR000160">
    <property type="entry name" value="GGDEF_dom"/>
</dbReference>
<dbReference type="Gene3D" id="3.30.70.270">
    <property type="match status" value="1"/>
</dbReference>
<sequence length="383" mass="43153">MHLPTVVILALVINLIVGFYLYLLYRRKPKDRCFRLWSFSSISFVLGGTLVALRPYDIAAFFTFFVADCLLLLAPILVLAGLIQFSRFRYTRRRRQQAFALLALTAVALLSVHQHPGILSVLIALAIGITFCLCAILLQKSVITEPTFTRTLQGIFLLHALTMFTQVMLILWQWQSLNSNGLPESSVYTLLSHILLTTFTALLLPWLCFLKLERKLTLKSQRDGLTKLANREHFFNQVERYWQQQRPLPAVLMMIDIDFFKKINDKFGHAVGDSAIKAVAQLLSKQLRCNDIIGRIGGEEYAALLIDLDEATALKISQRLCEQVEKQLQFVADAKVELTISIGLVYVDTSQHDYVSALKAADEALYSSKRAGRNTVTLGAVGL</sequence>
<dbReference type="InterPro" id="IPR043128">
    <property type="entry name" value="Rev_trsase/Diguanyl_cyclase"/>
</dbReference>
<proteinExistence type="predicted"/>
<keyword evidence="3" id="KW-1133">Transmembrane helix</keyword>
<feature type="transmembrane region" description="Helical" evidence="3">
    <location>
        <begin position="6"/>
        <end position="24"/>
    </location>
</feature>
<dbReference type="PANTHER" id="PTHR45138">
    <property type="entry name" value="REGULATORY COMPONENTS OF SENSORY TRANSDUCTION SYSTEM"/>
    <property type="match status" value="1"/>
</dbReference>
<dbReference type="SUPFAM" id="SSF55073">
    <property type="entry name" value="Nucleotide cyclase"/>
    <property type="match status" value="1"/>
</dbReference>
<protein>
    <recommendedName>
        <fullName evidence="1">diguanylate cyclase</fullName>
        <ecNumber evidence="1">2.7.7.65</ecNumber>
    </recommendedName>
</protein>
<evidence type="ECO:0000313" key="5">
    <source>
        <dbReference type="EMBL" id="MCB5225835.1"/>
    </source>
</evidence>